<dbReference type="KEGG" id="rsq:Rsph17025_4401"/>
<geneLocation type="plasmid" evidence="1">
    <name>pRSPA05</name>
</geneLocation>
<organism evidence="1">
    <name type="scientific">Cereibacter sphaeroides (strain ATCC 17025 / ATH 2.4.3)</name>
    <name type="common">Rhodobacter sphaeroides</name>
    <dbReference type="NCBI Taxonomy" id="349102"/>
    <lineage>
        <taxon>Bacteria</taxon>
        <taxon>Pseudomonadati</taxon>
        <taxon>Pseudomonadota</taxon>
        <taxon>Alphaproteobacteria</taxon>
        <taxon>Rhodobacterales</taxon>
        <taxon>Paracoccaceae</taxon>
        <taxon>Cereibacter</taxon>
    </lineage>
</organism>
<sequence length="347" mass="39875">MGEVTNERSPLLPDRHPQRDLFVCDIVDAVPKGDMSSMEHPVFSLSTKPDMRPRRYERGGNWIEISPSRYGLATVHDRDVLIYCISQCMGALNEGRKVARTLRFKAHDLLVATNRQTSGRGYELLKDALRRLQGTQIETNLRQGGKEYFRVFGLIDSAEVVRETRDGRMLDVEITLSDWVFDAIENNHVLTLNRRYFFLRKPLERRLYELARKHCGQQQEWRIGLDTLREKCGSGSSSKEFKRLVGKIIDDDAQHDYMPDYALTLDGEIVVVRPKKEAAQIPLPLASSVSLRINPDSYDKARQLAPGWDVHVLESEWRSWVMDKSIAVKTPDAHFLGFCKKRGPYGR</sequence>
<dbReference type="EMBL" id="CP000666">
    <property type="protein sequence ID" value="ABP73244.1"/>
    <property type="molecule type" value="Genomic_DNA"/>
</dbReference>
<dbReference type="BioCyc" id="RSPH349102:G1G8M-4544-MONOMER"/>
<dbReference type="Pfam" id="PF10134">
    <property type="entry name" value="RPA"/>
    <property type="match status" value="1"/>
</dbReference>
<evidence type="ECO:0000313" key="1">
    <source>
        <dbReference type="EMBL" id="ABP73244.1"/>
    </source>
</evidence>
<name>A4X0T0_CERS5</name>
<proteinExistence type="predicted"/>
<dbReference type="InterPro" id="IPR018777">
    <property type="entry name" value="Replication_initiator_prot_A"/>
</dbReference>
<keyword evidence="1" id="KW-0614">Plasmid</keyword>
<accession>A4X0T0</accession>
<dbReference type="HOGENOM" id="CLU_050846_2_0_5"/>
<gene>
    <name evidence="1" type="ordered locus">Rsph17025_4401</name>
</gene>
<reference evidence="1" key="1">
    <citation type="submission" date="2007-04" db="EMBL/GenBank/DDBJ databases">
        <title>Complete sequence of plasmid pRSPA05 of Rhodobacter sphaeroides ATCC 17025.</title>
        <authorList>
            <consortium name="US DOE Joint Genome Institute"/>
            <person name="Copeland A."/>
            <person name="Lucas S."/>
            <person name="Lapidus A."/>
            <person name="Barry K."/>
            <person name="Detter J.C."/>
            <person name="Glavina del Rio T."/>
            <person name="Hammon N."/>
            <person name="Israni S."/>
            <person name="Dalin E."/>
            <person name="Tice H."/>
            <person name="Pitluck S."/>
            <person name="Chertkov O."/>
            <person name="Brettin T."/>
            <person name="Bruce D."/>
            <person name="Han C."/>
            <person name="Schmutz J."/>
            <person name="Larimer F."/>
            <person name="Land M."/>
            <person name="Hauser L."/>
            <person name="Kyrpides N."/>
            <person name="Kim E."/>
            <person name="Richardson P."/>
            <person name="Mackenzie C."/>
            <person name="Choudhary M."/>
            <person name="Donohue T.J."/>
            <person name="Kaplan S."/>
        </authorList>
    </citation>
    <scope>NUCLEOTIDE SEQUENCE [LARGE SCALE GENOMIC DNA]</scope>
    <source>
        <strain evidence="1">ATCC 17025</strain>
        <plasmid evidence="1">pRSPA05</plasmid>
    </source>
</reference>
<dbReference type="AlphaFoldDB" id="A4X0T0"/>
<protein>
    <submittedName>
        <fullName evidence="1">Plasmid replication initiator protein-like protein</fullName>
    </submittedName>
</protein>